<feature type="domain" description="Aminoglycoside phosphotransferase" evidence="1">
    <location>
        <begin position="20"/>
        <end position="255"/>
    </location>
</feature>
<reference evidence="2" key="1">
    <citation type="submission" date="2020-10" db="EMBL/GenBank/DDBJ databases">
        <authorList>
            <person name="Gilroy R."/>
        </authorList>
    </citation>
    <scope>NUCLEOTIDE SEQUENCE</scope>
    <source>
        <strain evidence="2">CHK158-818</strain>
    </source>
</reference>
<dbReference type="EMBL" id="DVNA01000133">
    <property type="protein sequence ID" value="HIU55312.1"/>
    <property type="molecule type" value="Genomic_DNA"/>
</dbReference>
<dbReference type="InterPro" id="IPR002575">
    <property type="entry name" value="Aminoglycoside_PTrfase"/>
</dbReference>
<organism evidence="2 3">
    <name type="scientific">Candidatus Gallibacteroides avistercoris</name>
    <dbReference type="NCBI Taxonomy" id="2840833"/>
    <lineage>
        <taxon>Bacteria</taxon>
        <taxon>Pseudomonadati</taxon>
        <taxon>Bacteroidota</taxon>
        <taxon>Bacteroidia</taxon>
        <taxon>Bacteroidales</taxon>
        <taxon>Bacteroidaceae</taxon>
        <taxon>Bacteroidaceae incertae sedis</taxon>
        <taxon>Candidatus Gallibacteroides</taxon>
    </lineage>
</organism>
<dbReference type="SUPFAM" id="SSF56112">
    <property type="entry name" value="Protein kinase-like (PK-like)"/>
    <property type="match status" value="1"/>
</dbReference>
<evidence type="ECO:0000313" key="3">
    <source>
        <dbReference type="Proteomes" id="UP000824112"/>
    </source>
</evidence>
<proteinExistence type="predicted"/>
<name>A0A9D1SD94_9BACT</name>
<dbReference type="PANTHER" id="PTHR21064:SF5">
    <property type="entry name" value="SLR1880 PROTEIN"/>
    <property type="match status" value="1"/>
</dbReference>
<reference evidence="2" key="2">
    <citation type="journal article" date="2021" name="PeerJ">
        <title>Extensive microbial diversity within the chicken gut microbiome revealed by metagenomics and culture.</title>
        <authorList>
            <person name="Gilroy R."/>
            <person name="Ravi A."/>
            <person name="Getino M."/>
            <person name="Pursley I."/>
            <person name="Horton D.L."/>
            <person name="Alikhan N.F."/>
            <person name="Baker D."/>
            <person name="Gharbi K."/>
            <person name="Hall N."/>
            <person name="Watson M."/>
            <person name="Adriaenssens E.M."/>
            <person name="Foster-Nyarko E."/>
            <person name="Jarju S."/>
            <person name="Secka A."/>
            <person name="Antonio M."/>
            <person name="Oren A."/>
            <person name="Chaudhuri R.R."/>
            <person name="La Ragione R."/>
            <person name="Hildebrand F."/>
            <person name="Pallen M.J."/>
        </authorList>
    </citation>
    <scope>NUCLEOTIDE SEQUENCE</scope>
    <source>
        <strain evidence="2">CHK158-818</strain>
    </source>
</reference>
<protein>
    <submittedName>
        <fullName evidence="2">Aminoglycoside phosphotransferase family protein</fullName>
    </submittedName>
</protein>
<dbReference type="InterPro" id="IPR011009">
    <property type="entry name" value="Kinase-like_dom_sf"/>
</dbReference>
<evidence type="ECO:0000259" key="1">
    <source>
        <dbReference type="Pfam" id="PF01636"/>
    </source>
</evidence>
<dbReference type="PANTHER" id="PTHR21064">
    <property type="entry name" value="AMINOGLYCOSIDE PHOSPHOTRANSFERASE DOMAIN-CONTAINING PROTEIN-RELATED"/>
    <property type="match status" value="1"/>
</dbReference>
<sequence length="363" mass="41915">MTNKENIVNQFDIEGTVAEIAPLGNGLINDTFKVITQEKDAPDYVLQRINHAIFKDVDLLQRNIQRVTDHIRTKLAARGETDIERKTLRIIPARDGKLYHFDGENYWRITVLIPRVKTYEAVTPEFAYYTGKAFGDFQSMLVDIPGEPLGETIPNFHNMETRLEAFKETVARDPEGRVKKAQWLIDELMKRAYEMCKAERLHREGKLPKRINHCDTKVNNMLFDENGQVLCVIDLDTTMPGYVLSDFGDFIRTAGNTGAEDDENLDNVNLNMEIFKSYAKGYIESAQSFLLPIETENLPFGAKLLTYMQTVRFLTDYLDGDHYYKIKHPEHNWQRSLAQFKLLQSIEDHENEMSAYIKSLMTA</sequence>
<dbReference type="AlphaFoldDB" id="A0A9D1SD94"/>
<dbReference type="Gene3D" id="3.90.1200.10">
    <property type="match status" value="1"/>
</dbReference>
<comment type="caution">
    <text evidence="2">The sequence shown here is derived from an EMBL/GenBank/DDBJ whole genome shotgun (WGS) entry which is preliminary data.</text>
</comment>
<gene>
    <name evidence="2" type="ORF">IAB03_05845</name>
</gene>
<dbReference type="InterPro" id="IPR050249">
    <property type="entry name" value="Pseudomonas-type_ThrB"/>
</dbReference>
<dbReference type="Pfam" id="PF01636">
    <property type="entry name" value="APH"/>
    <property type="match status" value="1"/>
</dbReference>
<dbReference type="Proteomes" id="UP000824112">
    <property type="component" value="Unassembled WGS sequence"/>
</dbReference>
<evidence type="ECO:0000313" key="2">
    <source>
        <dbReference type="EMBL" id="HIU55312.1"/>
    </source>
</evidence>
<accession>A0A9D1SD94</accession>